<reference evidence="1" key="1">
    <citation type="submission" date="2020-01" db="EMBL/GenBank/DDBJ databases">
        <authorList>
            <person name="Meier V. D."/>
            <person name="Meier V D."/>
        </authorList>
    </citation>
    <scope>NUCLEOTIDE SEQUENCE</scope>
    <source>
        <strain evidence="1">HLG_WM_MAG_08</strain>
    </source>
</reference>
<dbReference type="InterPro" id="IPR029058">
    <property type="entry name" value="AB_hydrolase_fold"/>
</dbReference>
<evidence type="ECO:0000313" key="1">
    <source>
        <dbReference type="EMBL" id="CAA6812686.1"/>
    </source>
</evidence>
<accession>A0A6S6TCQ6</accession>
<dbReference type="AlphaFoldDB" id="A0A6S6TCQ6"/>
<dbReference type="EC" id="3.1.1.5" evidence="1"/>
<proteinExistence type="predicted"/>
<dbReference type="GO" id="GO:0016042">
    <property type="term" value="P:lipid catabolic process"/>
    <property type="evidence" value="ECO:0007669"/>
    <property type="project" value="InterPro"/>
</dbReference>
<dbReference type="GO" id="GO:0004806">
    <property type="term" value="F:triacylglycerol lipase activity"/>
    <property type="evidence" value="ECO:0007669"/>
    <property type="project" value="InterPro"/>
</dbReference>
<dbReference type="GO" id="GO:0004622">
    <property type="term" value="F:phosphatidylcholine lysophospholipase activity"/>
    <property type="evidence" value="ECO:0007669"/>
    <property type="project" value="UniProtKB-EC"/>
</dbReference>
<gene>
    <name evidence="1" type="ORF">HELGO_WM39384</name>
</gene>
<dbReference type="PIRSF" id="PIRSF029171">
    <property type="entry name" value="Esterase_LipA"/>
    <property type="match status" value="1"/>
</dbReference>
<dbReference type="Gene3D" id="3.40.50.1820">
    <property type="entry name" value="alpha/beta hydrolase"/>
    <property type="match status" value="1"/>
</dbReference>
<dbReference type="PANTHER" id="PTHR34853">
    <property type="match status" value="1"/>
</dbReference>
<protein>
    <submittedName>
        <fullName evidence="1">Lysophospholipase (EC)</fullName>
        <ecNumber evidence="1">3.1.1.5</ecNumber>
    </submittedName>
</protein>
<organism evidence="1">
    <name type="scientific">uncultured Thiotrichaceae bacterium</name>
    <dbReference type="NCBI Taxonomy" id="298394"/>
    <lineage>
        <taxon>Bacteria</taxon>
        <taxon>Pseudomonadati</taxon>
        <taxon>Pseudomonadota</taxon>
        <taxon>Gammaproteobacteria</taxon>
        <taxon>Thiotrichales</taxon>
        <taxon>Thiotrichaceae</taxon>
        <taxon>environmental samples</taxon>
    </lineage>
</organism>
<dbReference type="PROSITE" id="PS51257">
    <property type="entry name" value="PROKAR_LIPOPROTEIN"/>
    <property type="match status" value="1"/>
</dbReference>
<keyword evidence="1" id="KW-0378">Hydrolase</keyword>
<name>A0A6S6TCQ6_9GAMM</name>
<dbReference type="PANTHER" id="PTHR34853:SF1">
    <property type="entry name" value="LIPASE 5"/>
    <property type="match status" value="1"/>
</dbReference>
<sequence>MIRFTLEKLRHPSLITPLLFTALLLTGCGGGGDDSADNVNEPAEERAELVSAEKLKSFKSTELSFEDSDLNATNQPDYDQYDVDLYKLVYTTLDADEQIVNASGLVVIPKKDSQVGSPLLSYQHGTIFYNTEAPSNDLTTIAPPILLGSLGFVTIAPDYVGYGESHRHPHPYLLQKQSAAVGIDLLIASKKWLGQQSIPLNSQLFLTGYSQGGYVTMAMHKALETLNDITMKVTAAVPAAGPYHIEETLDILVDSLFRNTNAERSFVDRLVNFIGGQVTPDDTDIEYDKRIFSYYLDEGASGVAAENVHNWKATAPVRLFHGQDDETVPFINASLALTAMQAKGSMDVQVIECQEEDSGHKECVPDYGAFTINYFLGIAQGI</sequence>
<dbReference type="EMBL" id="CACVAV010000204">
    <property type="protein sequence ID" value="CAA6812686.1"/>
    <property type="molecule type" value="Genomic_DNA"/>
</dbReference>
<dbReference type="SUPFAM" id="SSF53474">
    <property type="entry name" value="alpha/beta-Hydrolases"/>
    <property type="match status" value="1"/>
</dbReference>
<dbReference type="InterPro" id="IPR005152">
    <property type="entry name" value="Lipase_secreted"/>
</dbReference>